<organism evidence="2 3">
    <name type="scientific">Microbacterium sediminis</name>
    <dbReference type="NCBI Taxonomy" id="904291"/>
    <lineage>
        <taxon>Bacteria</taxon>
        <taxon>Bacillati</taxon>
        <taxon>Actinomycetota</taxon>
        <taxon>Actinomycetes</taxon>
        <taxon>Micrococcales</taxon>
        <taxon>Microbacteriaceae</taxon>
        <taxon>Microbacterium</taxon>
    </lineage>
</organism>
<name>A0A1B9NA76_9MICO</name>
<dbReference type="RefSeq" id="WP_067026471.1">
    <property type="nucleotide sequence ID" value="NZ_CP038256.1"/>
</dbReference>
<accession>A0A1B9NA76</accession>
<comment type="caution">
    <text evidence="2">The sequence shown here is derived from an EMBL/GenBank/DDBJ whole genome shotgun (WGS) entry which is preliminary data.</text>
</comment>
<evidence type="ECO:0000313" key="2">
    <source>
        <dbReference type="EMBL" id="OCG73480.1"/>
    </source>
</evidence>
<dbReference type="PROSITE" id="PS51257">
    <property type="entry name" value="PROKAR_LIPOPROTEIN"/>
    <property type="match status" value="1"/>
</dbReference>
<dbReference type="AlphaFoldDB" id="A0A1B9NA76"/>
<evidence type="ECO:0000313" key="3">
    <source>
        <dbReference type="Proteomes" id="UP000093355"/>
    </source>
</evidence>
<reference evidence="2 3" key="1">
    <citation type="submission" date="2016-05" db="EMBL/GenBank/DDBJ databases">
        <authorList>
            <person name="Lavstsen T."/>
            <person name="Jespersen J.S."/>
        </authorList>
    </citation>
    <scope>NUCLEOTIDE SEQUENCE [LARGE SCALE GENOMIC DNA]</scope>
    <source>
        <strain evidence="2 3">YLB-01</strain>
    </source>
</reference>
<keyword evidence="3" id="KW-1185">Reference proteome</keyword>
<evidence type="ECO:0000256" key="1">
    <source>
        <dbReference type="SAM" id="SignalP"/>
    </source>
</evidence>
<dbReference type="EMBL" id="LXMD01000024">
    <property type="protein sequence ID" value="OCG73480.1"/>
    <property type="molecule type" value="Genomic_DNA"/>
</dbReference>
<protein>
    <submittedName>
        <fullName evidence="2">Uncharacterized protein</fullName>
    </submittedName>
</protein>
<gene>
    <name evidence="2" type="ORF">A7J15_07260</name>
</gene>
<dbReference type="STRING" id="904291.A7J15_07260"/>
<sequence>MTRFRRALAPLAFVGVLALAACSPLLPQRGAASAVPGAIEEDVTGVVEADAGTSMSGFNYHLNVWVVLDRAEITADELRSILAAAVDHATGDYSYLYVYADSLIEGVEAPLDASAALTTLAPDIDEDATDGDISLPWTDVLEILENS</sequence>
<proteinExistence type="predicted"/>
<feature type="chain" id="PRO_5039627815" evidence="1">
    <location>
        <begin position="21"/>
        <end position="147"/>
    </location>
</feature>
<dbReference type="Proteomes" id="UP000093355">
    <property type="component" value="Unassembled WGS sequence"/>
</dbReference>
<keyword evidence="1" id="KW-0732">Signal</keyword>
<feature type="signal peptide" evidence="1">
    <location>
        <begin position="1"/>
        <end position="20"/>
    </location>
</feature>